<accession>A0AAV4HYL4</accession>
<dbReference type="EMBL" id="BMAT01009287">
    <property type="protein sequence ID" value="GFS03328.1"/>
    <property type="molecule type" value="Genomic_DNA"/>
</dbReference>
<reference evidence="1 2" key="1">
    <citation type="journal article" date="2021" name="Elife">
        <title>Chloroplast acquisition without the gene transfer in kleptoplastic sea slugs, Plakobranchus ocellatus.</title>
        <authorList>
            <person name="Maeda T."/>
            <person name="Takahashi S."/>
            <person name="Yoshida T."/>
            <person name="Shimamura S."/>
            <person name="Takaki Y."/>
            <person name="Nagai Y."/>
            <person name="Toyoda A."/>
            <person name="Suzuki Y."/>
            <person name="Arimoto A."/>
            <person name="Ishii H."/>
            <person name="Satoh N."/>
            <person name="Nishiyama T."/>
            <person name="Hasebe M."/>
            <person name="Maruyama T."/>
            <person name="Minagawa J."/>
            <person name="Obokata J."/>
            <person name="Shigenobu S."/>
        </authorList>
    </citation>
    <scope>NUCLEOTIDE SEQUENCE [LARGE SCALE GENOMIC DNA]</scope>
</reference>
<keyword evidence="2" id="KW-1185">Reference proteome</keyword>
<gene>
    <name evidence="1" type="ORF">ElyMa_004629300</name>
</gene>
<organism evidence="1 2">
    <name type="scientific">Elysia marginata</name>
    <dbReference type="NCBI Taxonomy" id="1093978"/>
    <lineage>
        <taxon>Eukaryota</taxon>
        <taxon>Metazoa</taxon>
        <taxon>Spiralia</taxon>
        <taxon>Lophotrochozoa</taxon>
        <taxon>Mollusca</taxon>
        <taxon>Gastropoda</taxon>
        <taxon>Heterobranchia</taxon>
        <taxon>Euthyneura</taxon>
        <taxon>Panpulmonata</taxon>
        <taxon>Sacoglossa</taxon>
        <taxon>Placobranchoidea</taxon>
        <taxon>Plakobranchidae</taxon>
        <taxon>Elysia</taxon>
    </lineage>
</organism>
<evidence type="ECO:0000313" key="1">
    <source>
        <dbReference type="EMBL" id="GFS03328.1"/>
    </source>
</evidence>
<proteinExistence type="predicted"/>
<sequence>MHTRSYTTALALSVYRTLSPQSRGETAEGFRAQRDSLIFVGEGKPYRLLSQLAVFLEIRDPGVYIFWARLSPDNGEFIEELLATDLTIPGFLETFWTRYGLLQAGVSRSGSFIIGLHPNIYGGVYNNPGFISVSVAE</sequence>
<comment type="caution">
    <text evidence="1">The sequence shown here is derived from an EMBL/GenBank/DDBJ whole genome shotgun (WGS) entry which is preliminary data.</text>
</comment>
<name>A0AAV4HYL4_9GAST</name>
<protein>
    <submittedName>
        <fullName evidence="1">Uncharacterized protein</fullName>
    </submittedName>
</protein>
<dbReference type="AlphaFoldDB" id="A0AAV4HYL4"/>
<dbReference type="Proteomes" id="UP000762676">
    <property type="component" value="Unassembled WGS sequence"/>
</dbReference>
<evidence type="ECO:0000313" key="2">
    <source>
        <dbReference type="Proteomes" id="UP000762676"/>
    </source>
</evidence>